<evidence type="ECO:0000256" key="1">
    <source>
        <dbReference type="ARBA" id="ARBA00004651"/>
    </source>
</evidence>
<dbReference type="InterPro" id="IPR003838">
    <property type="entry name" value="ABC3_permease_C"/>
</dbReference>
<gene>
    <name evidence="9" type="ORF">QQ008_10250</name>
</gene>
<comment type="subcellular location">
    <subcellularLocation>
        <location evidence="1">Cell membrane</location>
        <topology evidence="1">Multi-pass membrane protein</topology>
    </subcellularLocation>
</comment>
<sequence>MIRNFVLIALRNIDKYRGYSAINILGLSLGMVCSILLLLYIVDELSYDKYHKNGAYVYRVAAKGEINSNPFMTASTPVPLGPSLFKHFEEVKNFTRIVETGRLMVTNEYDEFYEDSFFFVDEQIFKIFDIPLIKGTPEKALLEEGSIVISKELAQKYFGSSDPIGETILTGGDRIPRKITAVMENVRSNSHFRPKALIPYKDLPEERVTNWGSFNDYTYILFRKDYDVADFDDHLKEIYEYYMSDIFYQFNGEASFFLQPLADIHLGSDLQNELEAGGQMEYIYIFSLIAAFILIVACINYMNLATARATKRALEVGLRKVMGSYRNQLVSQFMAESVVFTVIAMLISLLSIKFLLPGFNALTGKQIHLQLLSDPAIILILLVLTIGMGLLAGSYPSIYLSRFQPVEVLKGKFSSGAGAISPMKMLVVIQFAISSIMLICTWIIHDQLNYLSDKELGFTKENLIRVPLDGDETKQKVDVLKYELSTNKHIKMVSSGEASPGSGNYRQNVVLIESDDGSMGEHIIQVMEVDPDYFESLGVRLMQGRNFSEEYGTDLREAVIVNESLVQKMGWENPIGKHIEAVLDPQEEMRILKIVGVVNDFHVLSLHRPMAPMIFVYGTLNDNMFVKISGEKVAETLEYVQKVWLEVVPTKTMNYTFVEDDFKKQYLEDERKGKIFAIFSGLAMFLACLGLLGLVSFTTAQRKKEIGIRKVNGANVGAVIVLIIRDFLILIGISILLAWPFAYYFMINWLRNFAYKVSIDPMSFIYSGVLVLLITLFMISFHAIKAARSSPVGVLKVE</sequence>
<evidence type="ECO:0000256" key="6">
    <source>
        <dbReference type="SAM" id="Phobius"/>
    </source>
</evidence>
<feature type="transmembrane region" description="Helical" evidence="6">
    <location>
        <begin position="675"/>
        <end position="695"/>
    </location>
</feature>
<dbReference type="InterPro" id="IPR050250">
    <property type="entry name" value="Macrolide_Exporter_MacB"/>
</dbReference>
<keyword evidence="3 6" id="KW-0812">Transmembrane</keyword>
<feature type="domain" description="MacB-like periplasmic core" evidence="8">
    <location>
        <begin position="20"/>
        <end position="237"/>
    </location>
</feature>
<organism evidence="9 10">
    <name type="scientific">Splendidivirga corallicola</name>
    <dbReference type="NCBI Taxonomy" id="3051826"/>
    <lineage>
        <taxon>Bacteria</taxon>
        <taxon>Pseudomonadati</taxon>
        <taxon>Bacteroidota</taxon>
        <taxon>Cytophagia</taxon>
        <taxon>Cytophagales</taxon>
        <taxon>Splendidivirgaceae</taxon>
        <taxon>Splendidivirga</taxon>
    </lineage>
</organism>
<keyword evidence="10" id="KW-1185">Reference proteome</keyword>
<proteinExistence type="predicted"/>
<feature type="transmembrane region" description="Helical" evidence="6">
    <location>
        <begin position="329"/>
        <end position="356"/>
    </location>
</feature>
<comment type="caution">
    <text evidence="9">The sequence shown here is derived from an EMBL/GenBank/DDBJ whole genome shotgun (WGS) entry which is preliminary data.</text>
</comment>
<evidence type="ECO:0000256" key="3">
    <source>
        <dbReference type="ARBA" id="ARBA00022692"/>
    </source>
</evidence>
<feature type="transmembrane region" description="Helical" evidence="6">
    <location>
        <begin position="376"/>
        <end position="401"/>
    </location>
</feature>
<feature type="domain" description="ABC3 transporter permease C-terminal" evidence="7">
    <location>
        <begin position="678"/>
        <end position="791"/>
    </location>
</feature>
<evidence type="ECO:0000313" key="10">
    <source>
        <dbReference type="Proteomes" id="UP001172082"/>
    </source>
</evidence>
<reference evidence="9" key="1">
    <citation type="submission" date="2023-06" db="EMBL/GenBank/DDBJ databases">
        <title>Genomic of Parafulvivirga corallium.</title>
        <authorList>
            <person name="Wang G."/>
        </authorList>
    </citation>
    <scope>NUCLEOTIDE SEQUENCE</scope>
    <source>
        <strain evidence="9">BMA10</strain>
    </source>
</reference>
<dbReference type="EMBL" id="JAUJEA010000003">
    <property type="protein sequence ID" value="MDN5201747.1"/>
    <property type="molecule type" value="Genomic_DNA"/>
</dbReference>
<keyword evidence="2" id="KW-1003">Cell membrane</keyword>
<evidence type="ECO:0000259" key="7">
    <source>
        <dbReference type="Pfam" id="PF02687"/>
    </source>
</evidence>
<evidence type="ECO:0000256" key="2">
    <source>
        <dbReference type="ARBA" id="ARBA00022475"/>
    </source>
</evidence>
<name>A0ABT8KM00_9BACT</name>
<dbReference type="Pfam" id="PF02687">
    <property type="entry name" value="FtsX"/>
    <property type="match status" value="2"/>
</dbReference>
<feature type="transmembrane region" description="Helical" evidence="6">
    <location>
        <begin position="764"/>
        <end position="784"/>
    </location>
</feature>
<evidence type="ECO:0000313" key="9">
    <source>
        <dbReference type="EMBL" id="MDN5201747.1"/>
    </source>
</evidence>
<dbReference type="PANTHER" id="PTHR30572:SF18">
    <property type="entry name" value="ABC-TYPE MACROLIDE FAMILY EXPORT SYSTEM PERMEASE COMPONENT 2"/>
    <property type="match status" value="1"/>
</dbReference>
<keyword evidence="5 6" id="KW-0472">Membrane</keyword>
<feature type="transmembrane region" description="Helical" evidence="6">
    <location>
        <begin position="21"/>
        <end position="42"/>
    </location>
</feature>
<evidence type="ECO:0000256" key="4">
    <source>
        <dbReference type="ARBA" id="ARBA00022989"/>
    </source>
</evidence>
<feature type="transmembrane region" description="Helical" evidence="6">
    <location>
        <begin position="282"/>
        <end position="302"/>
    </location>
</feature>
<dbReference type="Proteomes" id="UP001172082">
    <property type="component" value="Unassembled WGS sequence"/>
</dbReference>
<evidence type="ECO:0000259" key="8">
    <source>
        <dbReference type="Pfam" id="PF12704"/>
    </source>
</evidence>
<protein>
    <submittedName>
        <fullName evidence="9">ABC transporter permease</fullName>
    </submittedName>
</protein>
<feature type="transmembrane region" description="Helical" evidence="6">
    <location>
        <begin position="422"/>
        <end position="444"/>
    </location>
</feature>
<dbReference type="RefSeq" id="WP_346751776.1">
    <property type="nucleotide sequence ID" value="NZ_JAUJEA010000003.1"/>
</dbReference>
<dbReference type="PANTHER" id="PTHR30572">
    <property type="entry name" value="MEMBRANE COMPONENT OF TRANSPORTER-RELATED"/>
    <property type="match status" value="1"/>
</dbReference>
<feature type="domain" description="ABC3 transporter permease C-terminal" evidence="7">
    <location>
        <begin position="288"/>
        <end position="405"/>
    </location>
</feature>
<accession>A0ABT8KM00</accession>
<evidence type="ECO:0000256" key="5">
    <source>
        <dbReference type="ARBA" id="ARBA00023136"/>
    </source>
</evidence>
<keyword evidence="4 6" id="KW-1133">Transmembrane helix</keyword>
<feature type="domain" description="MacB-like periplasmic core" evidence="8">
    <location>
        <begin position="504"/>
        <end position="602"/>
    </location>
</feature>
<dbReference type="InterPro" id="IPR025857">
    <property type="entry name" value="MacB_PCD"/>
</dbReference>
<dbReference type="Pfam" id="PF12704">
    <property type="entry name" value="MacB_PCD"/>
    <property type="match status" value="2"/>
</dbReference>
<feature type="transmembrane region" description="Helical" evidence="6">
    <location>
        <begin position="716"/>
        <end position="744"/>
    </location>
</feature>